<dbReference type="Proteomes" id="UP000002287">
    <property type="component" value="Plasmid pBVIE03"/>
</dbReference>
<dbReference type="PANTHER" id="PTHR30487">
    <property type="entry name" value="TYPE 4 PREPILIN-LIKE PROTEINS LEADER PEPTIDE-PROCESSING ENZYME"/>
    <property type="match status" value="1"/>
</dbReference>
<dbReference type="AlphaFoldDB" id="A4JVV8"/>
<feature type="transmembrane region" description="Helical" evidence="3">
    <location>
        <begin position="217"/>
        <end position="238"/>
    </location>
</feature>
<dbReference type="InterPro" id="IPR014032">
    <property type="entry name" value="Peptidase_A24A_bac"/>
</dbReference>
<organism evidence="5 6">
    <name type="scientific">Burkholderia vietnamiensis (strain G4 / LMG 22486)</name>
    <name type="common">Burkholderia cepacia (strain R1808)</name>
    <dbReference type="NCBI Taxonomy" id="269482"/>
    <lineage>
        <taxon>Bacteria</taxon>
        <taxon>Pseudomonadati</taxon>
        <taxon>Pseudomonadota</taxon>
        <taxon>Betaproteobacteria</taxon>
        <taxon>Burkholderiales</taxon>
        <taxon>Burkholderiaceae</taxon>
        <taxon>Burkholderia</taxon>
        <taxon>Burkholderia cepacia complex</taxon>
    </lineage>
</organism>
<dbReference type="Pfam" id="PF01478">
    <property type="entry name" value="Peptidase_A24"/>
    <property type="match status" value="1"/>
</dbReference>
<dbReference type="PANTHER" id="PTHR30487:SF0">
    <property type="entry name" value="PREPILIN LEADER PEPTIDASE_N-METHYLTRANSFERASE-RELATED"/>
    <property type="match status" value="1"/>
</dbReference>
<gene>
    <name evidence="5" type="ordered locus">Bcep1808_7536</name>
</gene>
<keyword evidence="3" id="KW-0472">Membrane</keyword>
<sequence>MLLQSNLLAVLLVAGVACGWMLNRVAVAAPRALAHAWQIPVELIFCSSGPQSAVRQRIRALAVQLVAGVLAVMIAWRVGLSVRALSVAMFCGWITLLALIDLDTQLLPDLLTLPFMGCGFACAIAGVFVPVSAALVGAVTGWAILMAAHWAARLRGRSQDAIGQGDAKLLAAVGAWLGWNAVVDTLLVACLTCLLVVPVARWMKVMKAGSVFSFGPYLAVGGIVSILAWPYGVVDFGFRP</sequence>
<evidence type="ECO:0000313" key="6">
    <source>
        <dbReference type="Proteomes" id="UP000002287"/>
    </source>
</evidence>
<comment type="similarity">
    <text evidence="1 2">Belongs to the peptidase A24 family.</text>
</comment>
<dbReference type="PRINTS" id="PR00864">
    <property type="entry name" value="PREPILNPTASE"/>
</dbReference>
<dbReference type="InterPro" id="IPR000045">
    <property type="entry name" value="Prepilin_IV_endopep_pep"/>
</dbReference>
<feature type="transmembrane region" description="Helical" evidence="3">
    <location>
        <begin position="60"/>
        <end position="76"/>
    </location>
</feature>
<feature type="transmembrane region" description="Helical" evidence="3">
    <location>
        <begin position="120"/>
        <end position="148"/>
    </location>
</feature>
<keyword evidence="5" id="KW-0614">Plasmid</keyword>
<reference evidence="5 6" key="1">
    <citation type="submission" date="2007-03" db="EMBL/GenBank/DDBJ databases">
        <title>Complete sequence of plasmid pBVIE03 of Burkholderia vietnamiensis G4.</title>
        <authorList>
            <consortium name="US DOE Joint Genome Institute"/>
            <person name="Copeland A."/>
            <person name="Lucas S."/>
            <person name="Lapidus A."/>
            <person name="Barry K."/>
            <person name="Detter J.C."/>
            <person name="Glavina del Rio T."/>
            <person name="Hammon N."/>
            <person name="Israni S."/>
            <person name="Dalin E."/>
            <person name="Tice H."/>
            <person name="Pitluck S."/>
            <person name="Chain P."/>
            <person name="Malfatti S."/>
            <person name="Shin M."/>
            <person name="Vergez L."/>
            <person name="Schmutz J."/>
            <person name="Larimer F."/>
            <person name="Land M."/>
            <person name="Hauser L."/>
            <person name="Kyrpides N."/>
            <person name="Tiedje J."/>
            <person name="Richardson P."/>
        </authorList>
    </citation>
    <scope>NUCLEOTIDE SEQUENCE [LARGE SCALE GENOMIC DNA]</scope>
    <source>
        <strain evidence="6">G4 / LMG 22486</strain>
        <plasmid evidence="5 6">pBVIE03</plasmid>
    </source>
</reference>
<keyword evidence="3" id="KW-1133">Transmembrane helix</keyword>
<feature type="transmembrane region" description="Helical" evidence="3">
    <location>
        <begin position="83"/>
        <end position="100"/>
    </location>
</feature>
<dbReference type="GO" id="GO:0004190">
    <property type="term" value="F:aspartic-type endopeptidase activity"/>
    <property type="evidence" value="ECO:0007669"/>
    <property type="project" value="InterPro"/>
</dbReference>
<feature type="transmembrane region" description="Helical" evidence="3">
    <location>
        <begin position="169"/>
        <end position="197"/>
    </location>
</feature>
<evidence type="ECO:0000256" key="2">
    <source>
        <dbReference type="RuleBase" id="RU003793"/>
    </source>
</evidence>
<dbReference type="GO" id="GO:0006465">
    <property type="term" value="P:signal peptide processing"/>
    <property type="evidence" value="ECO:0007669"/>
    <property type="project" value="TreeGrafter"/>
</dbReference>
<geneLocation type="plasmid" evidence="5 6">
    <name>pBVIE03</name>
</geneLocation>
<dbReference type="KEGG" id="bvi:Bcep1808_7536"/>
<protein>
    <submittedName>
        <fullName evidence="5">Peptidase A24A, prepilin type IV</fullName>
    </submittedName>
</protein>
<dbReference type="Gene3D" id="1.20.120.1220">
    <property type="match status" value="1"/>
</dbReference>
<dbReference type="EMBL" id="CP000619">
    <property type="protein sequence ID" value="ABO60411.1"/>
    <property type="molecule type" value="Genomic_DNA"/>
</dbReference>
<proteinExistence type="inferred from homology"/>
<dbReference type="HOGENOM" id="CLU_083001_0_0_4"/>
<name>A4JVV8_BURVG</name>
<accession>A4JVV8</accession>
<evidence type="ECO:0000259" key="4">
    <source>
        <dbReference type="Pfam" id="PF01478"/>
    </source>
</evidence>
<evidence type="ECO:0000313" key="5">
    <source>
        <dbReference type="EMBL" id="ABO60411.1"/>
    </source>
</evidence>
<feature type="domain" description="Prepilin type IV endopeptidase peptidase" evidence="4">
    <location>
        <begin position="89"/>
        <end position="196"/>
    </location>
</feature>
<dbReference type="GO" id="GO:0005886">
    <property type="term" value="C:plasma membrane"/>
    <property type="evidence" value="ECO:0007669"/>
    <property type="project" value="TreeGrafter"/>
</dbReference>
<dbReference type="InterPro" id="IPR050882">
    <property type="entry name" value="Prepilin_peptidase/N-MTase"/>
</dbReference>
<evidence type="ECO:0000256" key="3">
    <source>
        <dbReference type="SAM" id="Phobius"/>
    </source>
</evidence>
<evidence type="ECO:0000256" key="1">
    <source>
        <dbReference type="ARBA" id="ARBA00005801"/>
    </source>
</evidence>
<keyword evidence="3" id="KW-0812">Transmembrane</keyword>